<dbReference type="Gene3D" id="1.10.10.10">
    <property type="entry name" value="Winged helix-like DNA-binding domain superfamily/Winged helix DNA-binding domain"/>
    <property type="match status" value="1"/>
</dbReference>
<organism evidence="6 7">
    <name type="scientific">Pseudoponticoccus marisrubri</name>
    <dbReference type="NCBI Taxonomy" id="1685382"/>
    <lineage>
        <taxon>Bacteria</taxon>
        <taxon>Pseudomonadati</taxon>
        <taxon>Pseudomonadota</taxon>
        <taxon>Alphaproteobacteria</taxon>
        <taxon>Rhodobacterales</taxon>
        <taxon>Roseobacteraceae</taxon>
        <taxon>Pseudoponticoccus</taxon>
    </lineage>
</organism>
<dbReference type="Gene3D" id="3.30.450.40">
    <property type="match status" value="1"/>
</dbReference>
<name>A0A0W7WHH1_9RHOB</name>
<evidence type="ECO:0000256" key="3">
    <source>
        <dbReference type="ARBA" id="ARBA00023163"/>
    </source>
</evidence>
<dbReference type="SMART" id="SM00346">
    <property type="entry name" value="HTH_ICLR"/>
    <property type="match status" value="1"/>
</dbReference>
<evidence type="ECO:0000313" key="6">
    <source>
        <dbReference type="EMBL" id="KUF09927.1"/>
    </source>
</evidence>
<dbReference type="Proteomes" id="UP000054396">
    <property type="component" value="Unassembled WGS sequence"/>
</dbReference>
<keyword evidence="1" id="KW-0805">Transcription regulation</keyword>
<dbReference type="SUPFAM" id="SSF46785">
    <property type="entry name" value="Winged helix' DNA-binding domain"/>
    <property type="match status" value="1"/>
</dbReference>
<dbReference type="InterPro" id="IPR050707">
    <property type="entry name" value="HTH_MetabolicPath_Reg"/>
</dbReference>
<dbReference type="PANTHER" id="PTHR30136">
    <property type="entry name" value="HELIX-TURN-HELIX TRANSCRIPTIONAL REGULATOR, ICLR FAMILY"/>
    <property type="match status" value="1"/>
</dbReference>
<dbReference type="PROSITE" id="PS51078">
    <property type="entry name" value="ICLR_ED"/>
    <property type="match status" value="1"/>
</dbReference>
<comment type="caution">
    <text evidence="6">The sequence shown here is derived from an EMBL/GenBank/DDBJ whole genome shotgun (WGS) entry which is preliminary data.</text>
</comment>
<dbReference type="GO" id="GO:0045892">
    <property type="term" value="P:negative regulation of DNA-templated transcription"/>
    <property type="evidence" value="ECO:0007669"/>
    <property type="project" value="TreeGrafter"/>
</dbReference>
<dbReference type="InterPro" id="IPR036388">
    <property type="entry name" value="WH-like_DNA-bd_sf"/>
</dbReference>
<keyword evidence="7" id="KW-1185">Reference proteome</keyword>
<dbReference type="PROSITE" id="PS51077">
    <property type="entry name" value="HTH_ICLR"/>
    <property type="match status" value="1"/>
</dbReference>
<sequence length="274" mass="29483">MSGKGADPLSTKPAEEDRYRAPALDKGLDILELLSGIEGGLTQAEIAKALGRSPNEFYRMLDRLMRRGYVTKTDGDRYALTLKMFGLAQLHAPTRRLASFATPRMRELATRTQQANQLVVFDRGAAVVVAQQEAPGYWGISIRVGSHIDLFDTGSGHVLLAFATQETREMMVAETTPPGAPPRAMPAELADRLEQVRRDGFERMDSLQTVGVVNLSAPILGADGHAIAALTVPYLPQVDAEGTPGVDEVLADLRDAARVLSGFTGWNAATGPQG</sequence>
<dbReference type="InterPro" id="IPR036390">
    <property type="entry name" value="WH_DNA-bd_sf"/>
</dbReference>
<dbReference type="CDD" id="cd00090">
    <property type="entry name" value="HTH_ARSR"/>
    <property type="match status" value="1"/>
</dbReference>
<protein>
    <submittedName>
        <fullName evidence="6">IclR family transcriptional regulator</fullName>
    </submittedName>
</protein>
<reference evidence="6 7" key="1">
    <citation type="submission" date="2015-12" db="EMBL/GenBank/DDBJ databases">
        <authorList>
            <person name="Shamseldin A."/>
            <person name="Moawad H."/>
            <person name="Abd El-Rahim W.M."/>
            <person name="Sadowsky M.J."/>
        </authorList>
    </citation>
    <scope>NUCLEOTIDE SEQUENCE [LARGE SCALE GENOMIC DNA]</scope>
    <source>
        <strain evidence="6 7">SJ5A-1</strain>
    </source>
</reference>
<evidence type="ECO:0000256" key="1">
    <source>
        <dbReference type="ARBA" id="ARBA00023015"/>
    </source>
</evidence>
<dbReference type="Pfam" id="PF09339">
    <property type="entry name" value="HTH_IclR"/>
    <property type="match status" value="1"/>
</dbReference>
<evidence type="ECO:0000313" key="7">
    <source>
        <dbReference type="Proteomes" id="UP000054396"/>
    </source>
</evidence>
<dbReference type="InterPro" id="IPR014757">
    <property type="entry name" value="Tscrpt_reg_IclR_C"/>
</dbReference>
<dbReference type="InterPro" id="IPR005471">
    <property type="entry name" value="Tscrpt_reg_IclR_N"/>
</dbReference>
<gene>
    <name evidence="6" type="ORF">AVJ23_15825</name>
</gene>
<evidence type="ECO:0000259" key="4">
    <source>
        <dbReference type="PROSITE" id="PS51077"/>
    </source>
</evidence>
<keyword evidence="3" id="KW-0804">Transcription</keyword>
<dbReference type="SUPFAM" id="SSF55781">
    <property type="entry name" value="GAF domain-like"/>
    <property type="match status" value="1"/>
</dbReference>
<dbReference type="PANTHER" id="PTHR30136:SF7">
    <property type="entry name" value="HTH-TYPE TRANSCRIPTIONAL REGULATOR KDGR-RELATED"/>
    <property type="match status" value="1"/>
</dbReference>
<dbReference type="EMBL" id="LPXO01000010">
    <property type="protein sequence ID" value="KUF09927.1"/>
    <property type="molecule type" value="Genomic_DNA"/>
</dbReference>
<dbReference type="GO" id="GO:0003677">
    <property type="term" value="F:DNA binding"/>
    <property type="evidence" value="ECO:0007669"/>
    <property type="project" value="UniProtKB-KW"/>
</dbReference>
<dbReference type="OrthoDB" id="6057486at2"/>
<dbReference type="InterPro" id="IPR029016">
    <property type="entry name" value="GAF-like_dom_sf"/>
</dbReference>
<accession>A0A0W7WHH1</accession>
<proteinExistence type="predicted"/>
<dbReference type="InterPro" id="IPR011991">
    <property type="entry name" value="ArsR-like_HTH"/>
</dbReference>
<evidence type="ECO:0000256" key="2">
    <source>
        <dbReference type="ARBA" id="ARBA00023125"/>
    </source>
</evidence>
<feature type="domain" description="HTH iclR-type" evidence="4">
    <location>
        <begin position="21"/>
        <end position="82"/>
    </location>
</feature>
<dbReference type="Pfam" id="PF01614">
    <property type="entry name" value="IclR_C"/>
    <property type="match status" value="1"/>
</dbReference>
<evidence type="ECO:0000259" key="5">
    <source>
        <dbReference type="PROSITE" id="PS51078"/>
    </source>
</evidence>
<feature type="domain" description="IclR-ED" evidence="5">
    <location>
        <begin position="83"/>
        <end position="266"/>
    </location>
</feature>
<dbReference type="STRING" id="1685382.AVJ23_15825"/>
<dbReference type="GO" id="GO:0003700">
    <property type="term" value="F:DNA-binding transcription factor activity"/>
    <property type="evidence" value="ECO:0007669"/>
    <property type="project" value="TreeGrafter"/>
</dbReference>
<keyword evidence="2" id="KW-0238">DNA-binding</keyword>
<dbReference type="AlphaFoldDB" id="A0A0W7WHH1"/>